<dbReference type="AlphaFoldDB" id="A0A9W6R5W7"/>
<evidence type="ECO:0000313" key="3">
    <source>
        <dbReference type="Proteomes" id="UP001165136"/>
    </source>
</evidence>
<keyword evidence="3" id="KW-1185">Reference proteome</keyword>
<dbReference type="SUPFAM" id="SSF103473">
    <property type="entry name" value="MFS general substrate transporter"/>
    <property type="match status" value="1"/>
</dbReference>
<keyword evidence="1" id="KW-0472">Membrane</keyword>
<name>A0A9W6R5W7_9PSEU</name>
<evidence type="ECO:0008006" key="4">
    <source>
        <dbReference type="Google" id="ProtNLM"/>
    </source>
</evidence>
<dbReference type="EMBL" id="BSTI01000010">
    <property type="protein sequence ID" value="GLY68050.1"/>
    <property type="molecule type" value="Genomic_DNA"/>
</dbReference>
<dbReference type="RefSeq" id="WP_285488179.1">
    <property type="nucleotide sequence ID" value="NZ_BSTI01000010.1"/>
</dbReference>
<dbReference type="PANTHER" id="PTHR23534:SF1">
    <property type="entry name" value="MAJOR FACILITATOR SUPERFAMILY PROTEIN"/>
    <property type="match status" value="1"/>
</dbReference>
<sequence>MSPASLGSAAASILSHGSVPWTMAGLFLLGLGWSFALVAGSAMLSESTPAELRPVVQGTADTSMNVVAAVAAGLAGPLMTVIGFGGLNAFAAALTLPVLVFSCFLARTRR</sequence>
<feature type="transmembrane region" description="Helical" evidence="1">
    <location>
        <begin position="20"/>
        <end position="44"/>
    </location>
</feature>
<organism evidence="2 3">
    <name type="scientific">Amycolatopsis taiwanensis</name>
    <dbReference type="NCBI Taxonomy" id="342230"/>
    <lineage>
        <taxon>Bacteria</taxon>
        <taxon>Bacillati</taxon>
        <taxon>Actinomycetota</taxon>
        <taxon>Actinomycetes</taxon>
        <taxon>Pseudonocardiales</taxon>
        <taxon>Pseudonocardiaceae</taxon>
        <taxon>Amycolatopsis</taxon>
    </lineage>
</organism>
<gene>
    <name evidence="2" type="ORF">Atai01_46690</name>
</gene>
<keyword evidence="1" id="KW-1133">Transmembrane helix</keyword>
<protein>
    <recommendedName>
        <fullName evidence="4">Major facilitator superfamily (MFS) profile domain-containing protein</fullName>
    </recommendedName>
</protein>
<accession>A0A9W6R5W7</accession>
<feature type="transmembrane region" description="Helical" evidence="1">
    <location>
        <begin position="65"/>
        <end position="83"/>
    </location>
</feature>
<reference evidence="2" key="1">
    <citation type="submission" date="2023-03" db="EMBL/GenBank/DDBJ databases">
        <title>Amycolatopsis taiwanensis NBRC 103393.</title>
        <authorList>
            <person name="Ichikawa N."/>
            <person name="Sato H."/>
            <person name="Tonouchi N."/>
        </authorList>
    </citation>
    <scope>NUCLEOTIDE SEQUENCE</scope>
    <source>
        <strain evidence="2">NBRC 103393</strain>
    </source>
</reference>
<proteinExistence type="predicted"/>
<dbReference type="PANTHER" id="PTHR23534">
    <property type="entry name" value="MFS PERMEASE"/>
    <property type="match status" value="1"/>
</dbReference>
<evidence type="ECO:0000313" key="2">
    <source>
        <dbReference type="EMBL" id="GLY68050.1"/>
    </source>
</evidence>
<dbReference type="InterPro" id="IPR036259">
    <property type="entry name" value="MFS_trans_sf"/>
</dbReference>
<comment type="caution">
    <text evidence="2">The sequence shown here is derived from an EMBL/GenBank/DDBJ whole genome shotgun (WGS) entry which is preliminary data.</text>
</comment>
<dbReference type="Gene3D" id="1.20.1250.20">
    <property type="entry name" value="MFS general substrate transporter like domains"/>
    <property type="match status" value="1"/>
</dbReference>
<evidence type="ECO:0000256" key="1">
    <source>
        <dbReference type="SAM" id="Phobius"/>
    </source>
</evidence>
<dbReference type="Proteomes" id="UP001165136">
    <property type="component" value="Unassembled WGS sequence"/>
</dbReference>
<keyword evidence="1" id="KW-0812">Transmembrane</keyword>
<feature type="transmembrane region" description="Helical" evidence="1">
    <location>
        <begin position="89"/>
        <end position="106"/>
    </location>
</feature>